<dbReference type="OrthoDB" id="3365698at2759"/>
<feature type="non-terminal residue" evidence="1">
    <location>
        <position position="76"/>
    </location>
</feature>
<keyword evidence="2" id="KW-1185">Reference proteome</keyword>
<accession>A0A9P5Z5V7</accession>
<dbReference type="AlphaFoldDB" id="A0A9P5Z5V7"/>
<evidence type="ECO:0008006" key="3">
    <source>
        <dbReference type="Google" id="ProtNLM"/>
    </source>
</evidence>
<proteinExistence type="predicted"/>
<gene>
    <name evidence="1" type="ORF">BDN70DRAFT_784074</name>
</gene>
<dbReference type="Proteomes" id="UP000807469">
    <property type="component" value="Unassembled WGS sequence"/>
</dbReference>
<dbReference type="EMBL" id="MU155191">
    <property type="protein sequence ID" value="KAF9480620.1"/>
    <property type="molecule type" value="Genomic_DNA"/>
</dbReference>
<dbReference type="Gene3D" id="1.20.1280.50">
    <property type="match status" value="1"/>
</dbReference>
<evidence type="ECO:0000313" key="1">
    <source>
        <dbReference type="EMBL" id="KAF9480620.1"/>
    </source>
</evidence>
<feature type="non-terminal residue" evidence="1">
    <location>
        <position position="1"/>
    </location>
</feature>
<evidence type="ECO:0000313" key="2">
    <source>
        <dbReference type="Proteomes" id="UP000807469"/>
    </source>
</evidence>
<comment type="caution">
    <text evidence="1">The sequence shown here is derived from an EMBL/GenBank/DDBJ whole genome shotgun (WGS) entry which is preliminary data.</text>
</comment>
<name>A0A9P5Z5V7_9AGAR</name>
<protein>
    <recommendedName>
        <fullName evidence="3">F-box domain-containing protein</fullName>
    </recommendedName>
</protein>
<organism evidence="1 2">
    <name type="scientific">Pholiota conissans</name>
    <dbReference type="NCBI Taxonomy" id="109636"/>
    <lineage>
        <taxon>Eukaryota</taxon>
        <taxon>Fungi</taxon>
        <taxon>Dikarya</taxon>
        <taxon>Basidiomycota</taxon>
        <taxon>Agaricomycotina</taxon>
        <taxon>Agaricomycetes</taxon>
        <taxon>Agaricomycetidae</taxon>
        <taxon>Agaricales</taxon>
        <taxon>Agaricineae</taxon>
        <taxon>Strophariaceae</taxon>
        <taxon>Pholiota</taxon>
    </lineage>
</organism>
<sequence length="76" mass="9066">KRQRLKHEVEKHRHPTFIHRLPVELLGDIFKLCLPEDMIDTGLYYKRIGQTAYTPLILSSICTRWRAISHSIPQLW</sequence>
<reference evidence="1" key="1">
    <citation type="submission" date="2020-11" db="EMBL/GenBank/DDBJ databases">
        <authorList>
            <consortium name="DOE Joint Genome Institute"/>
            <person name="Ahrendt S."/>
            <person name="Riley R."/>
            <person name="Andreopoulos W."/>
            <person name="Labutti K."/>
            <person name="Pangilinan J."/>
            <person name="Ruiz-Duenas F.J."/>
            <person name="Barrasa J.M."/>
            <person name="Sanchez-Garcia M."/>
            <person name="Camarero S."/>
            <person name="Miyauchi S."/>
            <person name="Serrano A."/>
            <person name="Linde D."/>
            <person name="Babiker R."/>
            <person name="Drula E."/>
            <person name="Ayuso-Fernandez I."/>
            <person name="Pacheco R."/>
            <person name="Padilla G."/>
            <person name="Ferreira P."/>
            <person name="Barriuso J."/>
            <person name="Kellner H."/>
            <person name="Castanera R."/>
            <person name="Alfaro M."/>
            <person name="Ramirez L."/>
            <person name="Pisabarro A.G."/>
            <person name="Kuo A."/>
            <person name="Tritt A."/>
            <person name="Lipzen A."/>
            <person name="He G."/>
            <person name="Yan M."/>
            <person name="Ng V."/>
            <person name="Cullen D."/>
            <person name="Martin F."/>
            <person name="Rosso M.-N."/>
            <person name="Henrissat B."/>
            <person name="Hibbett D."/>
            <person name="Martinez A.T."/>
            <person name="Grigoriev I.V."/>
        </authorList>
    </citation>
    <scope>NUCLEOTIDE SEQUENCE</scope>
    <source>
        <strain evidence="1">CIRM-BRFM 674</strain>
    </source>
</reference>